<dbReference type="SUPFAM" id="SSF56014">
    <property type="entry name" value="Nitrite and sulphite reductase 4Fe-4S domain-like"/>
    <property type="match status" value="1"/>
</dbReference>
<feature type="binding site" evidence="7">
    <location>
        <position position="272"/>
    </location>
    <ligand>
        <name>[4Fe-4S] cluster</name>
        <dbReference type="ChEBI" id="CHEBI:49883"/>
    </ligand>
</feature>
<keyword evidence="1 7" id="KW-0004">4Fe-4S</keyword>
<dbReference type="AlphaFoldDB" id="A0AA43RHF6"/>
<evidence type="ECO:0000256" key="4">
    <source>
        <dbReference type="ARBA" id="ARBA00023004"/>
    </source>
</evidence>
<dbReference type="Proteomes" id="UP001168575">
    <property type="component" value="Unassembled WGS sequence"/>
</dbReference>
<sequence>MSATTNKVVLRGTGQTVTIGGGAPVVVQTMLNKKPDDVKGNIDQAKRCIDAGCEVIRFSVPNEVALHTLESLLKEIEIPIVADIHFDAEMAIQSAKAGAAKIRINPGNIGGLEKTRDVIDVCKECGCAVRVGVNAGSLDKAIAERQDISFEEKLCESAMQYANFLIDDCDFHNLVVSLKAHDVNSCVKANRIFASKMPNVPLHIGVTEAGSAFQGLIKSGAGLGILLSEGIGDTLRISLTDDPEVEVRAEWTLLSALNLRRRGPEFISCPTCARTQVDLISIVSEIEAKLATLTKPVKVAIMGCVVNGPGEAADADVGVACGKGSAVLFSHGKIIRKVDESEIVSSLLEEIDKL</sequence>
<dbReference type="InterPro" id="IPR058579">
    <property type="entry name" value="IspG_C"/>
</dbReference>
<dbReference type="GO" id="GO:0005506">
    <property type="term" value="F:iron ion binding"/>
    <property type="evidence" value="ECO:0007669"/>
    <property type="project" value="InterPro"/>
</dbReference>
<dbReference type="InterPro" id="IPR011005">
    <property type="entry name" value="Dihydropteroate_synth-like_sf"/>
</dbReference>
<dbReference type="GO" id="GO:0046429">
    <property type="term" value="F:4-hydroxy-3-methylbut-2-en-1-yl diphosphate synthase activity (ferredoxin)"/>
    <property type="evidence" value="ECO:0007669"/>
    <property type="project" value="UniProtKB-UniRule"/>
</dbReference>
<name>A0AA43RHF6_9ACTN</name>
<feature type="binding site" evidence="7">
    <location>
        <position position="269"/>
    </location>
    <ligand>
        <name>[4Fe-4S] cluster</name>
        <dbReference type="ChEBI" id="CHEBI:49883"/>
    </ligand>
</feature>
<dbReference type="HAMAP" id="MF_00159">
    <property type="entry name" value="IspG"/>
    <property type="match status" value="1"/>
</dbReference>
<comment type="caution">
    <text evidence="10">The sequence shown here is derived from an EMBL/GenBank/DDBJ whole genome shotgun (WGS) entry which is preliminary data.</text>
</comment>
<evidence type="ECO:0000259" key="8">
    <source>
        <dbReference type="Pfam" id="PF04551"/>
    </source>
</evidence>
<proteinExistence type="inferred from homology"/>
<feature type="binding site" evidence="7">
    <location>
        <position position="304"/>
    </location>
    <ligand>
        <name>[4Fe-4S] cluster</name>
        <dbReference type="ChEBI" id="CHEBI:49883"/>
    </ligand>
</feature>
<keyword evidence="4 7" id="KW-0408">Iron</keyword>
<comment type="pathway">
    <text evidence="7">Isoprenoid biosynthesis; isopentenyl diphosphate biosynthesis via DXP pathway; isopentenyl diphosphate from 1-deoxy-D-xylulose 5-phosphate: step 5/6.</text>
</comment>
<evidence type="ECO:0000313" key="11">
    <source>
        <dbReference type="Proteomes" id="UP001168575"/>
    </source>
</evidence>
<evidence type="ECO:0000256" key="6">
    <source>
        <dbReference type="ARBA" id="ARBA00023229"/>
    </source>
</evidence>
<accession>A0AA43RHF6</accession>
<dbReference type="InterPro" id="IPR045854">
    <property type="entry name" value="NO2/SO3_Rdtase_4Fe4S_sf"/>
</dbReference>
<evidence type="ECO:0000313" key="10">
    <source>
        <dbReference type="EMBL" id="MDO4841579.1"/>
    </source>
</evidence>
<evidence type="ECO:0000256" key="1">
    <source>
        <dbReference type="ARBA" id="ARBA00022485"/>
    </source>
</evidence>
<dbReference type="GO" id="GO:0051539">
    <property type="term" value="F:4 iron, 4 sulfur cluster binding"/>
    <property type="evidence" value="ECO:0007669"/>
    <property type="project" value="UniProtKB-UniRule"/>
</dbReference>
<feature type="binding site" evidence="7">
    <location>
        <position position="311"/>
    </location>
    <ligand>
        <name>[4Fe-4S] cluster</name>
        <dbReference type="ChEBI" id="CHEBI:49883"/>
    </ligand>
</feature>
<evidence type="ECO:0000259" key="9">
    <source>
        <dbReference type="Pfam" id="PF26540"/>
    </source>
</evidence>
<dbReference type="InterPro" id="IPR058578">
    <property type="entry name" value="IspG_TIM"/>
</dbReference>
<dbReference type="Gene3D" id="3.30.413.10">
    <property type="entry name" value="Sulfite Reductase Hemoprotein, domain 1"/>
    <property type="match status" value="1"/>
</dbReference>
<dbReference type="GO" id="GO:0141197">
    <property type="term" value="F:4-hydroxy-3-methylbut-2-enyl-diphosphate synthase activity (flavodoxin)"/>
    <property type="evidence" value="ECO:0007669"/>
    <property type="project" value="UniProtKB-EC"/>
</dbReference>
<evidence type="ECO:0000256" key="2">
    <source>
        <dbReference type="ARBA" id="ARBA00022723"/>
    </source>
</evidence>
<dbReference type="Pfam" id="PF04551">
    <property type="entry name" value="GcpE"/>
    <property type="match status" value="1"/>
</dbReference>
<dbReference type="PANTHER" id="PTHR30454">
    <property type="entry name" value="4-HYDROXY-3-METHYLBUT-2-EN-1-YL DIPHOSPHATE SYNTHASE"/>
    <property type="match status" value="1"/>
</dbReference>
<dbReference type="EC" id="1.17.7.3" evidence="7"/>
<reference evidence="10" key="1">
    <citation type="submission" date="2023-07" db="EMBL/GenBank/DDBJ databases">
        <title>Between Cages and Wild: Unraveling the Impact of Captivity on Animal Microbiomes and Antimicrobial Resistance.</title>
        <authorList>
            <person name="Schmartz G.P."/>
            <person name="Rehner J."/>
            <person name="Schuff M.J."/>
            <person name="Becker S.L."/>
            <person name="Kravczyk M."/>
            <person name="Gurevich A."/>
            <person name="Francke R."/>
            <person name="Mueller R."/>
            <person name="Keller V."/>
            <person name="Keller A."/>
        </authorList>
    </citation>
    <scope>NUCLEOTIDE SEQUENCE</scope>
    <source>
        <strain evidence="10">S12M_St_49</strain>
    </source>
</reference>
<keyword evidence="3 7" id="KW-0560">Oxidoreductase</keyword>
<dbReference type="InterPro" id="IPR004588">
    <property type="entry name" value="IspG_bac-typ"/>
</dbReference>
<gene>
    <name evidence="7 10" type="primary">ispG</name>
    <name evidence="10" type="synonym">gcpE</name>
    <name evidence="10" type="ORF">Q3982_02755</name>
</gene>
<dbReference type="PIRSF" id="PIRSF004640">
    <property type="entry name" value="IspG"/>
    <property type="match status" value="1"/>
</dbReference>
<dbReference type="EMBL" id="JAUMVS010000028">
    <property type="protein sequence ID" value="MDO4841579.1"/>
    <property type="molecule type" value="Genomic_DNA"/>
</dbReference>
<dbReference type="SUPFAM" id="SSF51717">
    <property type="entry name" value="Dihydropteroate synthetase-like"/>
    <property type="match status" value="1"/>
</dbReference>
<organism evidence="10 11">
    <name type="scientific">Phoenicibacter congonensis</name>
    <dbReference type="NCBI Taxonomy" id="1944646"/>
    <lineage>
        <taxon>Bacteria</taxon>
        <taxon>Bacillati</taxon>
        <taxon>Actinomycetota</taxon>
        <taxon>Coriobacteriia</taxon>
        <taxon>Eggerthellales</taxon>
        <taxon>Eggerthellaceae</taxon>
        <taxon>Phoenicibacter</taxon>
    </lineage>
</organism>
<comment type="catalytic activity">
    <reaction evidence="7">
        <text>(2E)-4-hydroxy-3-methylbut-2-enyl diphosphate + oxidized [flavodoxin] + H2O + 2 H(+) = 2-C-methyl-D-erythritol 2,4-cyclic diphosphate + reduced [flavodoxin]</text>
        <dbReference type="Rhea" id="RHEA:43604"/>
        <dbReference type="Rhea" id="RHEA-COMP:10622"/>
        <dbReference type="Rhea" id="RHEA-COMP:10623"/>
        <dbReference type="ChEBI" id="CHEBI:15377"/>
        <dbReference type="ChEBI" id="CHEBI:15378"/>
        <dbReference type="ChEBI" id="CHEBI:57618"/>
        <dbReference type="ChEBI" id="CHEBI:58210"/>
        <dbReference type="ChEBI" id="CHEBI:58483"/>
        <dbReference type="ChEBI" id="CHEBI:128753"/>
        <dbReference type="EC" id="1.17.7.3"/>
    </reaction>
</comment>
<comment type="function">
    <text evidence="7">Converts 2C-methyl-D-erythritol 2,4-cyclodiphosphate (ME-2,4cPP) into 1-hydroxy-2-methyl-2-(E)-butenyl 4-diphosphate.</text>
</comment>
<feature type="domain" description="IspG TIM-barrel" evidence="8">
    <location>
        <begin position="16"/>
        <end position="249"/>
    </location>
</feature>
<dbReference type="GO" id="GO:0019288">
    <property type="term" value="P:isopentenyl diphosphate biosynthetic process, methylerythritol 4-phosphate pathway"/>
    <property type="evidence" value="ECO:0007669"/>
    <property type="project" value="UniProtKB-UniRule"/>
</dbReference>
<evidence type="ECO:0000256" key="7">
    <source>
        <dbReference type="HAMAP-Rule" id="MF_00159"/>
    </source>
</evidence>
<dbReference type="Gene3D" id="3.20.20.20">
    <property type="entry name" value="Dihydropteroate synthase-like"/>
    <property type="match status" value="1"/>
</dbReference>
<evidence type="ECO:0000256" key="5">
    <source>
        <dbReference type="ARBA" id="ARBA00023014"/>
    </source>
</evidence>
<evidence type="ECO:0000256" key="3">
    <source>
        <dbReference type="ARBA" id="ARBA00023002"/>
    </source>
</evidence>
<comment type="similarity">
    <text evidence="7">Belongs to the IspG family.</text>
</comment>
<keyword evidence="2 7" id="KW-0479">Metal-binding</keyword>
<dbReference type="NCBIfam" id="TIGR00612">
    <property type="entry name" value="ispG_gcpE"/>
    <property type="match status" value="1"/>
</dbReference>
<dbReference type="InterPro" id="IPR016425">
    <property type="entry name" value="IspG_bac"/>
</dbReference>
<keyword evidence="11" id="KW-1185">Reference proteome</keyword>
<dbReference type="Pfam" id="PF26540">
    <property type="entry name" value="GcpE_C"/>
    <property type="match status" value="1"/>
</dbReference>
<dbReference type="PANTHER" id="PTHR30454:SF0">
    <property type="entry name" value="4-HYDROXY-3-METHYLBUT-2-EN-1-YL DIPHOSPHATE SYNTHASE (FERREDOXIN), CHLOROPLASTIC"/>
    <property type="match status" value="1"/>
</dbReference>
<keyword evidence="5 7" id="KW-0411">Iron-sulfur</keyword>
<comment type="cofactor">
    <cofactor evidence="7">
        <name>[4Fe-4S] cluster</name>
        <dbReference type="ChEBI" id="CHEBI:49883"/>
    </cofactor>
    <text evidence="7">Binds 1 [4Fe-4S] cluster.</text>
</comment>
<feature type="domain" description="IspG C-terminal" evidence="9">
    <location>
        <begin position="265"/>
        <end position="353"/>
    </location>
</feature>
<protein>
    <recommendedName>
        <fullName evidence="7">4-hydroxy-3-methylbut-2-en-1-yl diphosphate synthase (flavodoxin)</fullName>
        <ecNumber evidence="7">1.17.7.3</ecNumber>
    </recommendedName>
    <alternativeName>
        <fullName evidence="7">1-hydroxy-2-methyl-2-(E)-butenyl 4-diphosphate synthase</fullName>
    </alternativeName>
</protein>
<dbReference type="GO" id="GO:0016114">
    <property type="term" value="P:terpenoid biosynthetic process"/>
    <property type="evidence" value="ECO:0007669"/>
    <property type="project" value="InterPro"/>
</dbReference>
<dbReference type="NCBIfam" id="NF001540">
    <property type="entry name" value="PRK00366.1"/>
    <property type="match status" value="1"/>
</dbReference>
<keyword evidence="6 7" id="KW-0414">Isoprene biosynthesis</keyword>